<feature type="region of interest" description="Disordered" evidence="1">
    <location>
        <begin position="71"/>
        <end position="90"/>
    </location>
</feature>
<evidence type="ECO:0000256" key="1">
    <source>
        <dbReference type="SAM" id="MobiDB-lite"/>
    </source>
</evidence>
<sequence length="247" mass="26896">MSDELDAATIDVEARSCGSNRTPDASVHVPVSWCLPYLPSRAIHRVDASVLCILPALRVCVLIRDTLASSRPSPYPPHPNPRTSPHQSRPRSILSILSLRIYRVEHPHRPRPQRAFPRSELSSAVVSTTHALRSLVLPPSPSPADRTVRRIVFVPAGGVFATVRRRGTRASPPATHLRICGLAGGGTRVIWDATRARRAAPIRFPSPLCHWDAGDGGLVCRGYNKSPKNNTIFSPPRGTGSWSGSRS</sequence>
<protein>
    <submittedName>
        <fullName evidence="2">Uncharacterized protein</fullName>
    </submittedName>
</protein>
<feature type="compositionally biased region" description="Pro residues" evidence="1">
    <location>
        <begin position="73"/>
        <end position="82"/>
    </location>
</feature>
<dbReference type="AlphaFoldDB" id="A0AAD7CTF1"/>
<dbReference type="Proteomes" id="UP001221757">
    <property type="component" value="Unassembled WGS sequence"/>
</dbReference>
<evidence type="ECO:0000313" key="3">
    <source>
        <dbReference type="Proteomes" id="UP001221757"/>
    </source>
</evidence>
<name>A0AAD7CTF1_MYCRO</name>
<organism evidence="2 3">
    <name type="scientific">Mycena rosella</name>
    <name type="common">Pink bonnet</name>
    <name type="synonym">Agaricus rosellus</name>
    <dbReference type="NCBI Taxonomy" id="1033263"/>
    <lineage>
        <taxon>Eukaryota</taxon>
        <taxon>Fungi</taxon>
        <taxon>Dikarya</taxon>
        <taxon>Basidiomycota</taxon>
        <taxon>Agaricomycotina</taxon>
        <taxon>Agaricomycetes</taxon>
        <taxon>Agaricomycetidae</taxon>
        <taxon>Agaricales</taxon>
        <taxon>Marasmiineae</taxon>
        <taxon>Mycenaceae</taxon>
        <taxon>Mycena</taxon>
    </lineage>
</organism>
<accession>A0AAD7CTF1</accession>
<keyword evidence="3" id="KW-1185">Reference proteome</keyword>
<dbReference type="EMBL" id="JARKIE010000241">
    <property type="protein sequence ID" value="KAJ7662411.1"/>
    <property type="molecule type" value="Genomic_DNA"/>
</dbReference>
<evidence type="ECO:0000313" key="2">
    <source>
        <dbReference type="EMBL" id="KAJ7662411.1"/>
    </source>
</evidence>
<comment type="caution">
    <text evidence="2">The sequence shown here is derived from an EMBL/GenBank/DDBJ whole genome shotgun (WGS) entry which is preliminary data.</text>
</comment>
<reference evidence="2" key="1">
    <citation type="submission" date="2023-03" db="EMBL/GenBank/DDBJ databases">
        <title>Massive genome expansion in bonnet fungi (Mycena s.s.) driven by repeated elements and novel gene families across ecological guilds.</title>
        <authorList>
            <consortium name="Lawrence Berkeley National Laboratory"/>
            <person name="Harder C.B."/>
            <person name="Miyauchi S."/>
            <person name="Viragh M."/>
            <person name="Kuo A."/>
            <person name="Thoen E."/>
            <person name="Andreopoulos B."/>
            <person name="Lu D."/>
            <person name="Skrede I."/>
            <person name="Drula E."/>
            <person name="Henrissat B."/>
            <person name="Morin E."/>
            <person name="Kohler A."/>
            <person name="Barry K."/>
            <person name="LaButti K."/>
            <person name="Morin E."/>
            <person name="Salamov A."/>
            <person name="Lipzen A."/>
            <person name="Mereny Z."/>
            <person name="Hegedus B."/>
            <person name="Baldrian P."/>
            <person name="Stursova M."/>
            <person name="Weitz H."/>
            <person name="Taylor A."/>
            <person name="Grigoriev I.V."/>
            <person name="Nagy L.G."/>
            <person name="Martin F."/>
            <person name="Kauserud H."/>
        </authorList>
    </citation>
    <scope>NUCLEOTIDE SEQUENCE</scope>
    <source>
        <strain evidence="2">CBHHK067</strain>
    </source>
</reference>
<proteinExistence type="predicted"/>
<gene>
    <name evidence="2" type="ORF">B0H17DRAFT_1211951</name>
</gene>